<name>A0A7S1F2N1_NOCSC</name>
<evidence type="ECO:0000313" key="1">
    <source>
        <dbReference type="EMBL" id="CAD8839175.1"/>
    </source>
</evidence>
<dbReference type="EMBL" id="HBFQ01019300">
    <property type="protein sequence ID" value="CAD8839175.1"/>
    <property type="molecule type" value="Transcribed_RNA"/>
</dbReference>
<accession>A0A7S1F2N1</accession>
<dbReference type="AlphaFoldDB" id="A0A7S1F2N1"/>
<proteinExistence type="predicted"/>
<reference evidence="1" key="1">
    <citation type="submission" date="2021-01" db="EMBL/GenBank/DDBJ databases">
        <authorList>
            <person name="Corre E."/>
            <person name="Pelletier E."/>
            <person name="Niang G."/>
            <person name="Scheremetjew M."/>
            <person name="Finn R."/>
            <person name="Kale V."/>
            <person name="Holt S."/>
            <person name="Cochrane G."/>
            <person name="Meng A."/>
            <person name="Brown T."/>
            <person name="Cohen L."/>
        </authorList>
    </citation>
    <scope>NUCLEOTIDE SEQUENCE</scope>
</reference>
<protein>
    <submittedName>
        <fullName evidence="1">Uncharacterized protein</fullName>
    </submittedName>
</protein>
<organism evidence="1">
    <name type="scientific">Noctiluca scintillans</name>
    <name type="common">Sea sparkle</name>
    <name type="synonym">Red tide dinoflagellate</name>
    <dbReference type="NCBI Taxonomy" id="2966"/>
    <lineage>
        <taxon>Eukaryota</taxon>
        <taxon>Sar</taxon>
        <taxon>Alveolata</taxon>
        <taxon>Dinophyceae</taxon>
        <taxon>Noctilucales</taxon>
        <taxon>Noctilucaceae</taxon>
        <taxon>Noctiluca</taxon>
    </lineage>
</organism>
<gene>
    <name evidence="1" type="ORF">NSCI0253_LOCUS13523</name>
</gene>
<sequence>MSSFHLDDFQAKCEDAWESYDTCANATLLAAYVAGFQNVIFPLNGSLCKFDFLRCTEHDLGTGRLRYFSFPQCGPGAGSPPVVSSGSVVAVEVREEFLGRSLRLPHPTKPLEWLHVEVPKEAVPGTNLFVPEAVGLYRRVSERVHRIRDTVASAFPSLAGFLVKGRSARFLLRCASIGTVVAAKAPL</sequence>